<dbReference type="CDD" id="cd12266">
    <property type="entry name" value="RRM_like_XS"/>
    <property type="match status" value="1"/>
</dbReference>
<dbReference type="Pfam" id="PF03470">
    <property type="entry name" value="zf-XS"/>
    <property type="match status" value="1"/>
</dbReference>
<reference evidence="9 10" key="3">
    <citation type="submission" date="2025-05" db="UniProtKB">
        <authorList>
            <consortium name="RefSeq"/>
        </authorList>
    </citation>
    <scope>IDENTIFICATION</scope>
    <source>
        <tissue evidence="9 10">Leaf</tissue>
    </source>
</reference>
<evidence type="ECO:0000259" key="7">
    <source>
        <dbReference type="Pfam" id="PF03470"/>
    </source>
</evidence>
<dbReference type="InterPro" id="IPR005381">
    <property type="entry name" value="Znf-XS_domain"/>
</dbReference>
<name>A0ABM0TH57_CAMSA</name>
<feature type="compositionally biased region" description="Polar residues" evidence="4">
    <location>
        <begin position="371"/>
        <end position="389"/>
    </location>
</feature>
<accession>A0ABM0TH57</accession>
<feature type="compositionally biased region" description="Acidic residues" evidence="4">
    <location>
        <begin position="9"/>
        <end position="20"/>
    </location>
</feature>
<evidence type="ECO:0000256" key="3">
    <source>
        <dbReference type="SAM" id="Coils"/>
    </source>
</evidence>
<dbReference type="InterPro" id="IPR005379">
    <property type="entry name" value="FDM1-5/IDN2_XH"/>
</dbReference>
<keyword evidence="8" id="KW-1185">Reference proteome</keyword>
<evidence type="ECO:0000313" key="10">
    <source>
        <dbReference type="RefSeq" id="XP_010426361.1"/>
    </source>
</evidence>
<dbReference type="PANTHER" id="PTHR21596">
    <property type="entry name" value="RIBONUCLEASE P SUBUNIT P38"/>
    <property type="match status" value="1"/>
</dbReference>
<evidence type="ECO:0000313" key="9">
    <source>
        <dbReference type="RefSeq" id="XP_010426360.1"/>
    </source>
</evidence>
<dbReference type="RefSeq" id="XP_010426360.1">
    <property type="nucleotide sequence ID" value="XM_010428058.2"/>
</dbReference>
<evidence type="ECO:0000259" key="5">
    <source>
        <dbReference type="Pfam" id="PF03468"/>
    </source>
</evidence>
<evidence type="ECO:0000256" key="1">
    <source>
        <dbReference type="ARBA" id="ARBA00023054"/>
    </source>
</evidence>
<feature type="domain" description="Zinc finger-XS" evidence="7">
    <location>
        <begin position="48"/>
        <end position="91"/>
    </location>
</feature>
<reference evidence="8" key="2">
    <citation type="journal article" date="2014" name="Nat. Commun.">
        <title>The emerging biofuel crop Camelina sativa retains a highly undifferentiated hexaploid genome structure.</title>
        <authorList>
            <person name="Kagale S."/>
            <person name="Koh C."/>
            <person name="Nixon J."/>
            <person name="Bollina V."/>
            <person name="Clarke W.E."/>
            <person name="Tuteja R."/>
            <person name="Spillane C."/>
            <person name="Robinson S.J."/>
            <person name="Links M.G."/>
            <person name="Clarke C."/>
            <person name="Higgins E.E."/>
            <person name="Huebert T."/>
            <person name="Sharpe A.G."/>
            <person name="Parkin I.A."/>
        </authorList>
    </citation>
    <scope>NUCLEOTIDE SEQUENCE [LARGE SCALE GENOMIC DNA]</scope>
    <source>
        <strain evidence="8">r\DH55</strain>
    </source>
</reference>
<feature type="domain" description="XS" evidence="5">
    <location>
        <begin position="125"/>
        <end position="236"/>
    </location>
</feature>
<feature type="region of interest" description="Disordered" evidence="4">
    <location>
        <begin position="1"/>
        <end position="20"/>
    </location>
</feature>
<dbReference type="InterPro" id="IPR005380">
    <property type="entry name" value="XS_domain"/>
</dbReference>
<dbReference type="Gene3D" id="3.30.70.2890">
    <property type="entry name" value="XS domain"/>
    <property type="match status" value="1"/>
</dbReference>
<evidence type="ECO:0000259" key="6">
    <source>
        <dbReference type="Pfam" id="PF03469"/>
    </source>
</evidence>
<dbReference type="PANTHER" id="PTHR21596:SF65">
    <property type="entry name" value="PROTEIN INVOLVED IN DE NOVO 2-RELATED"/>
    <property type="match status" value="1"/>
</dbReference>
<gene>
    <name evidence="9 10" type="primary">LOC104711358</name>
</gene>
<proteinExistence type="predicted"/>
<keyword evidence="2" id="KW-0943">RNA-mediated gene silencing</keyword>
<feature type="coiled-coil region" evidence="3">
    <location>
        <begin position="255"/>
        <end position="350"/>
    </location>
</feature>
<evidence type="ECO:0000256" key="2">
    <source>
        <dbReference type="ARBA" id="ARBA00023158"/>
    </source>
</evidence>
<dbReference type="InterPro" id="IPR038588">
    <property type="entry name" value="XS_domain_sf"/>
</dbReference>
<dbReference type="Pfam" id="PF03469">
    <property type="entry name" value="XH"/>
    <property type="match status" value="1"/>
</dbReference>
<dbReference type="Proteomes" id="UP000694864">
    <property type="component" value="Chromosome 9"/>
</dbReference>
<organism evidence="8 9">
    <name type="scientific">Camelina sativa</name>
    <name type="common">False flax</name>
    <name type="synonym">Myagrum sativum</name>
    <dbReference type="NCBI Taxonomy" id="90675"/>
    <lineage>
        <taxon>Eukaryota</taxon>
        <taxon>Viridiplantae</taxon>
        <taxon>Streptophyta</taxon>
        <taxon>Embryophyta</taxon>
        <taxon>Tracheophyta</taxon>
        <taxon>Spermatophyta</taxon>
        <taxon>Magnoliopsida</taxon>
        <taxon>eudicotyledons</taxon>
        <taxon>Gunneridae</taxon>
        <taxon>Pentapetalae</taxon>
        <taxon>rosids</taxon>
        <taxon>malvids</taxon>
        <taxon>Brassicales</taxon>
        <taxon>Brassicaceae</taxon>
        <taxon>Camelineae</taxon>
        <taxon>Camelina</taxon>
    </lineage>
</organism>
<protein>
    <submittedName>
        <fullName evidence="9 10">Protein INVOLVED IN DE NOVO 2</fullName>
    </submittedName>
</protein>
<keyword evidence="1 3" id="KW-0175">Coiled coil</keyword>
<dbReference type="GeneID" id="104711358"/>
<evidence type="ECO:0000256" key="4">
    <source>
        <dbReference type="SAM" id="MobiDB-lite"/>
    </source>
</evidence>
<reference evidence="8" key="1">
    <citation type="journal article" date="1997" name="Nucleic Acids Res.">
        <title>tRNAscan-SE: a program for improved detection of transfer RNA genes in genomic sequence.</title>
        <authorList>
            <person name="Lowe T.M."/>
            <person name="Eddy S.R."/>
        </authorList>
    </citation>
    <scope>NUCLEOTIDE SEQUENCE [LARGE SCALE GENOMIC DNA]</scope>
    <source>
        <strain evidence="8">r\DH55</strain>
    </source>
</reference>
<feature type="region of interest" description="Disordered" evidence="4">
    <location>
        <begin position="364"/>
        <end position="391"/>
    </location>
</feature>
<evidence type="ECO:0000313" key="8">
    <source>
        <dbReference type="Proteomes" id="UP000694864"/>
    </source>
</evidence>
<dbReference type="Pfam" id="PF03468">
    <property type="entry name" value="XS"/>
    <property type="match status" value="1"/>
</dbReference>
<dbReference type="InterPro" id="IPR045177">
    <property type="entry name" value="FDM1-5/IDN2"/>
</dbReference>
<sequence length="648" mass="75005">MGSTVILSSDDEDSDISESEMDEYGDKMYLNLKGGKLKVKLSPQAFLCPYCPNKKKPSFQYKDLLQHASGVGNSNSEKRSAKEKASHLALVKYLQQDLADSASDAAEPSAKRQKNGNAIQDCDQDEKLVCPWKGIVVNIPTTKGVDGRSAGESGSKLRDEYIQRGFNPTRVRPLWNYWGHSGTAIVEFNKDWNGLHNALLFDKAYRVDGHGKKDWLKKDCPKSGLYAWVARADDYNGNNIIGENLRKTGDLKTIAELTEEEARKQQKLVQNLKQIVEEKKKDMKEMEELCKVKSRELNQLMEEKEKNEEKHYRELSALDERTYRHIKKIVDDHEKSKRLLESEKEKLEIRGIELAKREVHNEAERKKLTQDLEQNASKNSSLELATMEQQKADEEVKKLAEDQSRQKEELHEKIIRLERQRDQKQAVELEVEQLKGQLNVMKHMGSDGDAEIVQKVETIYKDLNEKLEELSDLDKLNQTLILRERRTNDELQEARKELVNIMKEWKTNIGVKRMGELVTKPFMDAMQQKYCQQDVEDRAVDVLQLWEGYLKDPDWQPYKRVKLENQETEVEVIDETDEKLRELKADLGDGPYKAVTQALLEINEYNPSGRYITSELWNIKEDRKATLEEGVTCLLDQWEKAKRKRGMA</sequence>
<dbReference type="RefSeq" id="XP_010426361.1">
    <property type="nucleotide sequence ID" value="XM_010428059.2"/>
</dbReference>
<feature type="domain" description="Factor of DNA methylation 1-5/IDN2" evidence="6">
    <location>
        <begin position="512"/>
        <end position="644"/>
    </location>
</feature>